<dbReference type="HOGENOM" id="CLU_2903739_0_0_1"/>
<protein>
    <submittedName>
        <fullName evidence="1">Uncharacterized protein</fullName>
    </submittedName>
</protein>
<gene>
    <name evidence="1" type="ORF">M378DRAFT_167081</name>
</gene>
<name>A0A0C2WY03_AMAMK</name>
<organism evidence="1 2">
    <name type="scientific">Amanita muscaria (strain Koide BX008)</name>
    <dbReference type="NCBI Taxonomy" id="946122"/>
    <lineage>
        <taxon>Eukaryota</taxon>
        <taxon>Fungi</taxon>
        <taxon>Dikarya</taxon>
        <taxon>Basidiomycota</taxon>
        <taxon>Agaricomycotina</taxon>
        <taxon>Agaricomycetes</taxon>
        <taxon>Agaricomycetidae</taxon>
        <taxon>Agaricales</taxon>
        <taxon>Pluteineae</taxon>
        <taxon>Amanitaceae</taxon>
        <taxon>Amanita</taxon>
    </lineage>
</organism>
<reference evidence="1 2" key="1">
    <citation type="submission" date="2014-04" db="EMBL/GenBank/DDBJ databases">
        <title>Evolutionary Origins and Diversification of the Mycorrhizal Mutualists.</title>
        <authorList>
            <consortium name="DOE Joint Genome Institute"/>
            <consortium name="Mycorrhizal Genomics Consortium"/>
            <person name="Kohler A."/>
            <person name="Kuo A."/>
            <person name="Nagy L.G."/>
            <person name="Floudas D."/>
            <person name="Copeland A."/>
            <person name="Barry K.W."/>
            <person name="Cichocki N."/>
            <person name="Veneault-Fourrey C."/>
            <person name="LaButti K."/>
            <person name="Lindquist E.A."/>
            <person name="Lipzen A."/>
            <person name="Lundell T."/>
            <person name="Morin E."/>
            <person name="Murat C."/>
            <person name="Riley R."/>
            <person name="Ohm R."/>
            <person name="Sun H."/>
            <person name="Tunlid A."/>
            <person name="Henrissat B."/>
            <person name="Grigoriev I.V."/>
            <person name="Hibbett D.S."/>
            <person name="Martin F."/>
        </authorList>
    </citation>
    <scope>NUCLEOTIDE SEQUENCE [LARGE SCALE GENOMIC DNA]</scope>
    <source>
        <strain evidence="1 2">Koide BX008</strain>
    </source>
</reference>
<dbReference type="InParanoid" id="A0A0C2WY03"/>
<evidence type="ECO:0000313" key="1">
    <source>
        <dbReference type="EMBL" id="KIL61278.1"/>
    </source>
</evidence>
<evidence type="ECO:0000313" key="2">
    <source>
        <dbReference type="Proteomes" id="UP000054549"/>
    </source>
</evidence>
<sequence>MIPETEDSGPLGEAICHGSYLDTLRCRNVTIALNHSALQSALAPSPPVCVVPDGAYNLVDKI</sequence>
<proteinExistence type="predicted"/>
<dbReference type="Proteomes" id="UP000054549">
    <property type="component" value="Unassembled WGS sequence"/>
</dbReference>
<dbReference type="AlphaFoldDB" id="A0A0C2WY03"/>
<dbReference type="EMBL" id="KN818286">
    <property type="protein sequence ID" value="KIL61278.1"/>
    <property type="molecule type" value="Genomic_DNA"/>
</dbReference>
<accession>A0A0C2WY03</accession>
<keyword evidence="2" id="KW-1185">Reference proteome</keyword>